<keyword evidence="3" id="KW-1185">Reference proteome</keyword>
<feature type="compositionally biased region" description="Low complexity" evidence="1">
    <location>
        <begin position="854"/>
        <end position="866"/>
    </location>
</feature>
<gene>
    <name evidence="2" type="ORF">AK812_SmicGene31188</name>
</gene>
<sequence>MGKSGRPRQPPQWAGGQQHASAHWQLWPGAKSPRNAAWRDQNAPWRDQEGDRQKPAFPTYASRQVPGATPQPIQAIVSETRNQGDGGSMIDGLQQLLNNARKAENRLARANAAQTYAKAQWGVWQEEMKAAWIREQKRYTRDSERRAREIAEAASVQEKARDMVRQAWSAQVSGIPMEVEASAPTPEWDAMVQTWGQEAEDHMGGVLQRALGEATPVRRTAPAMTPPTRAAAAAATAAPSAVEPSPVRTDPYPAPVPPAPSVAASPGPSSHPEGAPVAEGADEPTPRQRPKTPRHLPCHGIKEASKDPTAKESATGSRLGAKLDAVRARALRPFHGAGQNLAPAPEAGVIELAESAEHEELEEDVARLPLFDPSGCGYPGSLRGNIVLSRLRMSLQMYWARSDKGLGCADAVSARRADRFRGCYFTVAFPLGIVYDAFPGSPIPKAAMDPGYRAIVPAQTVDLHRALRIDSGTPILDHGPDGAWLGLTLFAPYFHSENWALHVPGIRNASDLIEEVRFVLKDAFHGYYDTVAPLVPQRLSGIAMFIAYPKLLNHDGDRGVAVVFDLSRVGGGYFASIVDRVISHADLTQFVMPLATHGHEDFLFYVGDDMEAKGPGADMVLFHGTVVTALSLTQFQSKAISVEELFAEDAEWCLLQHLPTEMQTPSICAMCGNERFLLRQDYHIGRTIAEAVSLNADCIGMPCAMATSFEFSDLAVHGSHCDRLVAFSKLSADSTARQDFWIFCDYRPLGKKPMVYLSHASPVSLRTLLLAHQITIPPGQQLFVRGVSLEGDRLLVGERATVVFTVEETASAHPVDPQGDTRVSFMPPVTLFKAHPDDADGQKAPKRTREAGKTLTSATTTLTPQQ</sequence>
<feature type="compositionally biased region" description="Basic and acidic residues" evidence="1">
    <location>
        <begin position="834"/>
        <end position="852"/>
    </location>
</feature>
<dbReference type="Proteomes" id="UP000186817">
    <property type="component" value="Unassembled WGS sequence"/>
</dbReference>
<feature type="compositionally biased region" description="Low complexity" evidence="1">
    <location>
        <begin position="220"/>
        <end position="241"/>
    </location>
</feature>
<evidence type="ECO:0000313" key="2">
    <source>
        <dbReference type="EMBL" id="OLP87582.1"/>
    </source>
</evidence>
<evidence type="ECO:0000313" key="3">
    <source>
        <dbReference type="Proteomes" id="UP000186817"/>
    </source>
</evidence>
<dbReference type="AlphaFoldDB" id="A0A1Q9CXC6"/>
<feature type="region of interest" description="Disordered" evidence="1">
    <location>
        <begin position="220"/>
        <end position="319"/>
    </location>
</feature>
<organism evidence="2 3">
    <name type="scientific">Symbiodinium microadriaticum</name>
    <name type="common">Dinoflagellate</name>
    <name type="synonym">Zooxanthella microadriatica</name>
    <dbReference type="NCBI Taxonomy" id="2951"/>
    <lineage>
        <taxon>Eukaryota</taxon>
        <taxon>Sar</taxon>
        <taxon>Alveolata</taxon>
        <taxon>Dinophyceae</taxon>
        <taxon>Suessiales</taxon>
        <taxon>Symbiodiniaceae</taxon>
        <taxon>Symbiodinium</taxon>
    </lineage>
</organism>
<feature type="region of interest" description="Disordered" evidence="1">
    <location>
        <begin position="834"/>
        <end position="866"/>
    </location>
</feature>
<protein>
    <submittedName>
        <fullName evidence="2">Uncharacterized protein</fullName>
    </submittedName>
</protein>
<proteinExistence type="predicted"/>
<feature type="region of interest" description="Disordered" evidence="1">
    <location>
        <begin position="1"/>
        <end position="70"/>
    </location>
</feature>
<evidence type="ECO:0000256" key="1">
    <source>
        <dbReference type="SAM" id="MobiDB-lite"/>
    </source>
</evidence>
<comment type="caution">
    <text evidence="2">The sequence shown here is derived from an EMBL/GenBank/DDBJ whole genome shotgun (WGS) entry which is preliminary data.</text>
</comment>
<feature type="compositionally biased region" description="Basic residues" evidence="1">
    <location>
        <begin position="288"/>
        <end position="297"/>
    </location>
</feature>
<feature type="compositionally biased region" description="Basic and acidic residues" evidence="1">
    <location>
        <begin position="300"/>
        <end position="310"/>
    </location>
</feature>
<reference evidence="2 3" key="1">
    <citation type="submission" date="2016-02" db="EMBL/GenBank/DDBJ databases">
        <title>Genome analysis of coral dinoflagellate symbionts highlights evolutionary adaptations to a symbiotic lifestyle.</title>
        <authorList>
            <person name="Aranda M."/>
            <person name="Li Y."/>
            <person name="Liew Y.J."/>
            <person name="Baumgarten S."/>
            <person name="Simakov O."/>
            <person name="Wilson M."/>
            <person name="Piel J."/>
            <person name="Ashoor H."/>
            <person name="Bougouffa S."/>
            <person name="Bajic V.B."/>
            <person name="Ryu T."/>
            <person name="Ravasi T."/>
            <person name="Bayer T."/>
            <person name="Micklem G."/>
            <person name="Kim H."/>
            <person name="Bhak J."/>
            <person name="Lajeunesse T.C."/>
            <person name="Voolstra C.R."/>
        </authorList>
    </citation>
    <scope>NUCLEOTIDE SEQUENCE [LARGE SCALE GENOMIC DNA]</scope>
    <source>
        <strain evidence="2 3">CCMP2467</strain>
    </source>
</reference>
<dbReference type="EMBL" id="LSRX01000853">
    <property type="protein sequence ID" value="OLP87582.1"/>
    <property type="molecule type" value="Genomic_DNA"/>
</dbReference>
<accession>A0A1Q9CXC6</accession>
<name>A0A1Q9CXC6_SYMMI</name>
<feature type="compositionally biased region" description="Low complexity" evidence="1">
    <location>
        <begin position="261"/>
        <end position="272"/>
    </location>
</feature>